<organism evidence="5 6">
    <name type="scientific">Cavenderia fasciculata</name>
    <name type="common">Slime mold</name>
    <name type="synonym">Dictyostelium fasciculatum</name>
    <dbReference type="NCBI Taxonomy" id="261658"/>
    <lineage>
        <taxon>Eukaryota</taxon>
        <taxon>Amoebozoa</taxon>
        <taxon>Evosea</taxon>
        <taxon>Eumycetozoa</taxon>
        <taxon>Dictyostelia</taxon>
        <taxon>Acytosteliales</taxon>
        <taxon>Cavenderiaceae</taxon>
        <taxon>Cavenderia</taxon>
    </lineage>
</organism>
<dbReference type="OMA" id="HAIIVLC"/>
<dbReference type="AlphaFoldDB" id="F4Q7E9"/>
<dbReference type="EMBL" id="GL883024">
    <property type="protein sequence ID" value="EGG16331.1"/>
    <property type="molecule type" value="Genomic_DNA"/>
</dbReference>
<reference evidence="6" key="1">
    <citation type="journal article" date="2011" name="Genome Res.">
        <title>Phylogeny-wide analysis of social amoeba genomes highlights ancient origins for complex intercellular communication.</title>
        <authorList>
            <person name="Heidel A.J."/>
            <person name="Lawal H.M."/>
            <person name="Felder M."/>
            <person name="Schilde C."/>
            <person name="Helps N.R."/>
            <person name="Tunggal B."/>
            <person name="Rivero F."/>
            <person name="John U."/>
            <person name="Schleicher M."/>
            <person name="Eichinger L."/>
            <person name="Platzer M."/>
            <person name="Noegel A.A."/>
            <person name="Schaap P."/>
            <person name="Gloeckner G."/>
        </authorList>
    </citation>
    <scope>NUCLEOTIDE SEQUENCE [LARGE SCALE GENOMIC DNA]</scope>
    <source>
        <strain evidence="6">SH3</strain>
    </source>
</reference>
<dbReference type="Gene3D" id="1.20.1290.10">
    <property type="entry name" value="AhpD-like"/>
    <property type="match status" value="1"/>
</dbReference>
<dbReference type="InterPro" id="IPR029032">
    <property type="entry name" value="AhpD-like"/>
</dbReference>
<sequence>MSTIKQHQRSESGNGNISGTVAQVSSTTTTTNITTSSSSLSSSSDWKKYSSDLMEHQPSSHYSPPQSPLSVSDPLGGYFQNLRSPDTNVRKSAVENIISLLTAPENEKLLRTNITNIVVLATESPFEEITDAFSTLLSTIQEKYHIPKQKTTSFINETQLPPLNSNDQLTKRLFQEAFLQSGRVNHIIRLLGWHPQYLERFLASYNKVMRDQGPLPLPWRNYIGILASARYNCGYLVALLEHEYLHSGGDPKWLQGVDHIPQKLKNLLKIVEMMAHQPWLLPNVDIEYLVKGQDAWSIAELVHAMILICTFLSLAGFVFSCGILPEYGLASTTTLDERTSFSLNESDCEVEDLTASENTIKVMELLKKKKEEQEEDDFEDGGPEIDRQQEFHNAGNIDADNSSSSSSGSSSLATTSSSTYGGIVDMSRYNCNNQLTHTDFDVSSKDYTIFSVQDYSWKEHGYELVSRIFPDAAPLLDEEFSFVYTMTYYRFNNSTDIDTLPFRRAVWYYVQRVKGMCHDDYNYQEVNMFLSRNLKYYVKKAVCFPDNISKIDYSKLGYDLKPDEKCHLALLAVCSHKQAALLYGLYTVMSYQNRR</sequence>
<keyword evidence="3" id="KW-0963">Cytoplasm</keyword>
<dbReference type="GO" id="GO:1904262">
    <property type="term" value="P:negative regulation of TORC1 signaling"/>
    <property type="evidence" value="ECO:0007669"/>
    <property type="project" value="TreeGrafter"/>
</dbReference>
<dbReference type="PANTHER" id="PTHR12474">
    <property type="entry name" value="P53 REGULATED PA26 NUCLEAR PROTEIN SESTRIN"/>
    <property type="match status" value="1"/>
</dbReference>
<dbReference type="InterPro" id="IPR006730">
    <property type="entry name" value="Sestrin"/>
</dbReference>
<dbReference type="GO" id="GO:0016684">
    <property type="term" value="F:oxidoreductase activity, acting on peroxide as acceptor"/>
    <property type="evidence" value="ECO:0007669"/>
    <property type="project" value="TreeGrafter"/>
</dbReference>
<evidence type="ECO:0000256" key="3">
    <source>
        <dbReference type="ARBA" id="ARBA00022490"/>
    </source>
</evidence>
<dbReference type="PANTHER" id="PTHR12474:SF0">
    <property type="entry name" value="SESTRIN HOMOLOG"/>
    <property type="match status" value="1"/>
</dbReference>
<proteinExistence type="inferred from homology"/>
<feature type="compositionally biased region" description="Polar residues" evidence="4">
    <location>
        <begin position="1"/>
        <end position="24"/>
    </location>
</feature>
<dbReference type="GO" id="GO:0070728">
    <property type="term" value="F:L-leucine binding"/>
    <property type="evidence" value="ECO:0007669"/>
    <property type="project" value="TreeGrafter"/>
</dbReference>
<dbReference type="STRING" id="1054147.F4Q7E9"/>
<dbReference type="GO" id="GO:0005829">
    <property type="term" value="C:cytosol"/>
    <property type="evidence" value="ECO:0007669"/>
    <property type="project" value="EnsemblProtists"/>
</dbReference>
<evidence type="ECO:0000256" key="2">
    <source>
        <dbReference type="ARBA" id="ARBA00008350"/>
    </source>
</evidence>
<dbReference type="SUPFAM" id="SSF69118">
    <property type="entry name" value="AhpD-like"/>
    <property type="match status" value="1"/>
</dbReference>
<accession>F4Q7E9</accession>
<keyword evidence="6" id="KW-1185">Reference proteome</keyword>
<dbReference type="GO" id="GO:0005634">
    <property type="term" value="C:nucleus"/>
    <property type="evidence" value="ECO:0007669"/>
    <property type="project" value="InterPro"/>
</dbReference>
<evidence type="ECO:0000313" key="6">
    <source>
        <dbReference type="Proteomes" id="UP000007797"/>
    </source>
</evidence>
<protein>
    <submittedName>
        <fullName evidence="5">Sestrin-like protein</fullName>
    </submittedName>
</protein>
<feature type="compositionally biased region" description="Low complexity" evidence="4">
    <location>
        <begin position="25"/>
        <end position="44"/>
    </location>
</feature>
<dbReference type="GO" id="GO:0016239">
    <property type="term" value="P:positive regulation of macroautophagy"/>
    <property type="evidence" value="ECO:0007669"/>
    <property type="project" value="EnsemblProtists"/>
</dbReference>
<evidence type="ECO:0000256" key="1">
    <source>
        <dbReference type="ARBA" id="ARBA00004496"/>
    </source>
</evidence>
<dbReference type="GeneID" id="14868419"/>
<dbReference type="GO" id="GO:1901031">
    <property type="term" value="P:regulation of response to reactive oxygen species"/>
    <property type="evidence" value="ECO:0007669"/>
    <property type="project" value="EnsemblProtists"/>
</dbReference>
<dbReference type="Pfam" id="PF04636">
    <property type="entry name" value="PA26"/>
    <property type="match status" value="1"/>
</dbReference>
<feature type="compositionally biased region" description="Basic and acidic residues" evidence="4">
    <location>
        <begin position="45"/>
        <end position="55"/>
    </location>
</feature>
<evidence type="ECO:0000313" key="5">
    <source>
        <dbReference type="EMBL" id="EGG16331.1"/>
    </source>
</evidence>
<dbReference type="OrthoDB" id="337464at2759"/>
<dbReference type="GO" id="GO:1990253">
    <property type="term" value="P:cellular response to leucine starvation"/>
    <property type="evidence" value="ECO:0007669"/>
    <property type="project" value="TreeGrafter"/>
</dbReference>
<feature type="region of interest" description="Disordered" evidence="4">
    <location>
        <begin position="1"/>
        <end position="84"/>
    </location>
</feature>
<dbReference type="RefSeq" id="XP_004354715.1">
    <property type="nucleotide sequence ID" value="XM_004354663.1"/>
</dbReference>
<gene>
    <name evidence="5" type="ORF">DFA_09361</name>
</gene>
<dbReference type="GO" id="GO:1904630">
    <property type="term" value="P:cellular response to diterpene"/>
    <property type="evidence" value="ECO:0007669"/>
    <property type="project" value="EnsemblProtists"/>
</dbReference>
<comment type="similarity">
    <text evidence="2">Belongs to the sestrin family.</text>
</comment>
<dbReference type="KEGG" id="dfa:DFA_09361"/>
<dbReference type="Proteomes" id="UP000007797">
    <property type="component" value="Unassembled WGS sequence"/>
</dbReference>
<dbReference type="GO" id="GO:0071233">
    <property type="term" value="P:cellular response to L-leucine"/>
    <property type="evidence" value="ECO:0007669"/>
    <property type="project" value="TreeGrafter"/>
</dbReference>
<comment type="subcellular location">
    <subcellularLocation>
        <location evidence="1">Cytoplasm</location>
    </subcellularLocation>
</comment>
<name>F4Q7E9_CACFS</name>
<evidence type="ECO:0000256" key="4">
    <source>
        <dbReference type="SAM" id="MobiDB-lite"/>
    </source>
</evidence>
<dbReference type="GO" id="GO:0010629">
    <property type="term" value="P:negative regulation of gene expression"/>
    <property type="evidence" value="ECO:0007669"/>
    <property type="project" value="EnsemblProtists"/>
</dbReference>
<dbReference type="SMR" id="F4Q7E9"/>